<keyword evidence="2" id="KW-0472">Membrane</keyword>
<feature type="domain" description="Fungal lipase-type" evidence="3">
    <location>
        <begin position="840"/>
        <end position="1011"/>
    </location>
</feature>
<feature type="transmembrane region" description="Helical" evidence="2">
    <location>
        <begin position="690"/>
        <end position="711"/>
    </location>
</feature>
<sequence length="1171" mass="130560">MASEVPSDWLETLWRRVQFKMCLRQRRNARYIARSFEPLACKEPGIGFEPLCLNPGQTSGVNEQEEQSVGPRLGCAGMESGESNALEHSQDTGTARSRSGGTTLDFIPMAATLGRIRTFKAAPRSAGDAPADEWGSAAAASSSVTQAGGVFSLASHASTEMEFVGLRNAVLAAATSTGTDENDDDLPGVERRFPLFKHGSGGAVRSGTTAVSSQAEQTRTTLCASGDLSSVSNPTAAVHFASHTQRLETVKSPVRVEDRARVRAEPSKSLLKRNAPEGPPEHATDAVSSSTYGEDVSGQLLEFGSFHSPREVDGDLDGAGSNLKKNTSSLSRRASWFSGVFRSDSQNFVTEFEHDFHPFLKLEVIRAREVSVLLRYMFSAIFCAVVYAVIETILGNTYFLFEYTALFGDESTRVFRVAVTDPNSPRVGSDNRQETAFAYFNNVMYVLGFAVILFYFVAYVVRILRLPRTDRVPVQWWSIMQMLSGVLFLNPYDAIKAMIDISNGPSESAGEPPDGKIVVDAIFEIFFGLALILYPWAVAHTFRLNRSRKRVPISVWGWKLAAVLVLSGLKITYRVVFETGVSTLPFITFLSMLFLFGRSGIWQTNVVIVVSVLTACELAMVFGIFWTFRGTAKCLNSLDYMRTRPNQIGFRLFRFHTALFFAVFYIIYLLLVFGWPLGSKMEVLVFMDQAVLSLSGPPVVSLYIMVLEYFITEAWCHLPPTSADGISGWFVDEHLSRRRSSLRYILGSKNSEVEQANAVARAFAYRERERLKHGFPRQHKMVFCMETQVKLFNFAWLAYSYFKWDFSDVAKQEQFELVEYIGSAETDTHFFVIQARDRIVVAARGTSSLRNVQTDVAIRRVRLGALMQGAFAGRGFGADVQALLSVARVHAGFAEAYKSVRERLLECLDKVVDACENAEMPMYFTGHSMGGSLATLTALEASMRYGPQRPHRESETEAPDESVAKMPRQFVVSVFGAPRVGNHAFKRLYEAQNIVHWRVNTLYDIVPTLPKFGYEHVGRKAVFNERGFLLLDPSGLEVRALGISRDGLLWHRKSSYMLSMFAWQHAYHGNGYEAGFWAWISDEERVHHSTWVAARTIDSDTARAWQYLSALVQNAAQPVRASGEKRANPQERWKELCRRLVVQADMLVEEDESSGAVLASFRLQASASAPS</sequence>
<dbReference type="SUPFAM" id="SSF53474">
    <property type="entry name" value="alpha/beta-Hydrolases"/>
    <property type="match status" value="1"/>
</dbReference>
<comment type="caution">
    <text evidence="4">The sequence shown here is derived from an EMBL/GenBank/DDBJ whole genome shotgun (WGS) entry which is preliminary data.</text>
</comment>
<feature type="compositionally biased region" description="Low complexity" evidence="1">
    <location>
        <begin position="92"/>
        <end position="101"/>
    </location>
</feature>
<feature type="transmembrane region" description="Helical" evidence="2">
    <location>
        <begin position="575"/>
        <end position="595"/>
    </location>
</feature>
<dbReference type="PANTHER" id="PTHR45856">
    <property type="entry name" value="ALPHA/BETA-HYDROLASES SUPERFAMILY PROTEIN"/>
    <property type="match status" value="1"/>
</dbReference>
<feature type="transmembrane region" description="Helical" evidence="2">
    <location>
        <begin position="376"/>
        <end position="401"/>
    </location>
</feature>
<evidence type="ECO:0000256" key="2">
    <source>
        <dbReference type="SAM" id="Phobius"/>
    </source>
</evidence>
<dbReference type="AlphaFoldDB" id="A0A5J4YV93"/>
<keyword evidence="2" id="KW-1133">Transmembrane helix</keyword>
<organism evidence="4 5">
    <name type="scientific">Porphyridium purpureum</name>
    <name type="common">Red alga</name>
    <name type="synonym">Porphyridium cruentum</name>
    <dbReference type="NCBI Taxonomy" id="35688"/>
    <lineage>
        <taxon>Eukaryota</taxon>
        <taxon>Rhodophyta</taxon>
        <taxon>Bangiophyceae</taxon>
        <taxon>Porphyridiales</taxon>
        <taxon>Porphyridiaceae</taxon>
        <taxon>Porphyridium</taxon>
    </lineage>
</organism>
<protein>
    <submittedName>
        <fullName evidence="4">Phospholipase A1-II 1</fullName>
    </submittedName>
</protein>
<feature type="transmembrane region" description="Helical" evidence="2">
    <location>
        <begin position="443"/>
        <end position="464"/>
    </location>
</feature>
<evidence type="ECO:0000313" key="4">
    <source>
        <dbReference type="EMBL" id="KAA8494614.1"/>
    </source>
</evidence>
<feature type="transmembrane region" description="Helical" evidence="2">
    <location>
        <begin position="658"/>
        <end position="678"/>
    </location>
</feature>
<dbReference type="CDD" id="cd00519">
    <property type="entry name" value="Lipase_3"/>
    <property type="match status" value="1"/>
</dbReference>
<feature type="transmembrane region" description="Helical" evidence="2">
    <location>
        <begin position="607"/>
        <end position="628"/>
    </location>
</feature>
<feature type="region of interest" description="Disordered" evidence="1">
    <location>
        <begin position="251"/>
        <end position="290"/>
    </location>
</feature>
<dbReference type="InterPro" id="IPR051218">
    <property type="entry name" value="Sec_MonoDiacylglyc_Lipase"/>
</dbReference>
<dbReference type="Gene3D" id="3.40.50.1820">
    <property type="entry name" value="alpha/beta hydrolase"/>
    <property type="match status" value="1"/>
</dbReference>
<gene>
    <name evidence="4" type="ORF">FVE85_2855</name>
</gene>
<dbReference type="Pfam" id="PF01764">
    <property type="entry name" value="Lipase_3"/>
    <property type="match status" value="1"/>
</dbReference>
<dbReference type="GO" id="GO:0006629">
    <property type="term" value="P:lipid metabolic process"/>
    <property type="evidence" value="ECO:0007669"/>
    <property type="project" value="InterPro"/>
</dbReference>
<keyword evidence="5" id="KW-1185">Reference proteome</keyword>
<feature type="region of interest" description="Disordered" evidence="1">
    <location>
        <begin position="57"/>
        <end position="101"/>
    </location>
</feature>
<dbReference type="Proteomes" id="UP000324585">
    <property type="component" value="Unassembled WGS sequence"/>
</dbReference>
<dbReference type="PANTHER" id="PTHR45856:SF24">
    <property type="entry name" value="FUNGAL LIPASE-LIKE DOMAIN-CONTAINING PROTEIN"/>
    <property type="match status" value="1"/>
</dbReference>
<feature type="compositionally biased region" description="Basic and acidic residues" evidence="1">
    <location>
        <begin position="251"/>
        <end position="266"/>
    </location>
</feature>
<evidence type="ECO:0000259" key="3">
    <source>
        <dbReference type="Pfam" id="PF01764"/>
    </source>
</evidence>
<feature type="transmembrane region" description="Helical" evidence="2">
    <location>
        <begin position="515"/>
        <end position="539"/>
    </location>
</feature>
<dbReference type="OrthoDB" id="438440at2759"/>
<reference evidence="5" key="1">
    <citation type="journal article" date="2019" name="Nat. Commun.">
        <title>Expansion of phycobilisome linker gene families in mesophilic red algae.</title>
        <authorList>
            <person name="Lee J."/>
            <person name="Kim D."/>
            <person name="Bhattacharya D."/>
            <person name="Yoon H.S."/>
        </authorList>
    </citation>
    <scope>NUCLEOTIDE SEQUENCE [LARGE SCALE GENOMIC DNA]</scope>
    <source>
        <strain evidence="5">CCMP 1328</strain>
    </source>
</reference>
<proteinExistence type="predicted"/>
<feature type="transmembrane region" description="Helical" evidence="2">
    <location>
        <begin position="551"/>
        <end position="569"/>
    </location>
</feature>
<dbReference type="InterPro" id="IPR002921">
    <property type="entry name" value="Fungal_lipase-type"/>
</dbReference>
<evidence type="ECO:0000313" key="5">
    <source>
        <dbReference type="Proteomes" id="UP000324585"/>
    </source>
</evidence>
<keyword evidence="2" id="KW-0812">Transmembrane</keyword>
<dbReference type="InterPro" id="IPR029058">
    <property type="entry name" value="AB_hydrolase_fold"/>
</dbReference>
<dbReference type="EMBL" id="VRMN01000004">
    <property type="protein sequence ID" value="KAA8494614.1"/>
    <property type="molecule type" value="Genomic_DNA"/>
</dbReference>
<name>A0A5J4YV93_PORPP</name>
<evidence type="ECO:0000256" key="1">
    <source>
        <dbReference type="SAM" id="MobiDB-lite"/>
    </source>
</evidence>
<accession>A0A5J4YV93</accession>